<reference evidence="2" key="1">
    <citation type="submission" date="2013-05" db="EMBL/GenBank/DDBJ databases">
        <title>Genome assembly of Cystobacter fuscus DSM 2262.</title>
        <authorList>
            <person name="Sharma G."/>
            <person name="Khatri I."/>
            <person name="Kaur C."/>
            <person name="Mayilraj S."/>
            <person name="Subramanian S."/>
        </authorList>
    </citation>
    <scope>NUCLEOTIDE SEQUENCE [LARGE SCALE GENOMIC DNA]</scope>
    <source>
        <strain evidence="2">DSM 2262</strain>
    </source>
</reference>
<organism evidence="2 3">
    <name type="scientific">Cystobacter fuscus (strain ATCC 25194 / DSM 2262 / NBRC 100088 / M29)</name>
    <dbReference type="NCBI Taxonomy" id="1242864"/>
    <lineage>
        <taxon>Bacteria</taxon>
        <taxon>Pseudomonadati</taxon>
        <taxon>Myxococcota</taxon>
        <taxon>Myxococcia</taxon>
        <taxon>Myxococcales</taxon>
        <taxon>Cystobacterineae</taxon>
        <taxon>Archangiaceae</taxon>
        <taxon>Cystobacter</taxon>
    </lineage>
</organism>
<accession>S9NZ07</accession>
<comment type="caution">
    <text evidence="2">The sequence shown here is derived from an EMBL/GenBank/DDBJ whole genome shotgun (WGS) entry which is preliminary data.</text>
</comment>
<evidence type="ECO:0000256" key="1">
    <source>
        <dbReference type="SAM" id="MobiDB-lite"/>
    </source>
</evidence>
<keyword evidence="3" id="KW-1185">Reference proteome</keyword>
<evidence type="ECO:0000313" key="2">
    <source>
        <dbReference type="EMBL" id="EPX55262.1"/>
    </source>
</evidence>
<proteinExistence type="predicted"/>
<sequence>MLDLGIGLVAHRDTIGAFIGKRSHAPRLWTPPTIANQTSPRQVCLQGSARSGPLGRPLTGVPPLRPRPSMRRTSISQHDCIFHVPNNR</sequence>
<protein>
    <submittedName>
        <fullName evidence="2">Uncharacterized protein</fullName>
    </submittedName>
</protein>
<evidence type="ECO:0000313" key="3">
    <source>
        <dbReference type="Proteomes" id="UP000011682"/>
    </source>
</evidence>
<dbReference type="EMBL" id="ANAH02000073">
    <property type="protein sequence ID" value="EPX55262.1"/>
    <property type="molecule type" value="Genomic_DNA"/>
</dbReference>
<gene>
    <name evidence="2" type="ORF">D187_009469</name>
</gene>
<dbReference type="AlphaFoldDB" id="S9NZ07"/>
<feature type="region of interest" description="Disordered" evidence="1">
    <location>
        <begin position="47"/>
        <end position="78"/>
    </location>
</feature>
<dbReference type="Proteomes" id="UP000011682">
    <property type="component" value="Unassembled WGS sequence"/>
</dbReference>
<name>S9NZ07_CYSF2</name>